<proteinExistence type="predicted"/>
<evidence type="ECO:0000313" key="2">
    <source>
        <dbReference type="EMBL" id="EWS78625.1"/>
    </source>
</evidence>
<dbReference type="AlphaFoldDB" id="Z9JJP4"/>
<feature type="chain" id="PRO_5004990849" evidence="1">
    <location>
        <begin position="21"/>
        <end position="336"/>
    </location>
</feature>
<gene>
    <name evidence="2" type="ORF">AF72_04580</name>
    <name evidence="3" type="ORF">LPH55_06495</name>
</gene>
<dbReference type="eggNOG" id="COG3591">
    <property type="taxonomic scope" value="Bacteria"/>
</dbReference>
<name>Z9JJP4_9GAMM</name>
<dbReference type="GO" id="GO:0006508">
    <property type="term" value="P:proteolysis"/>
    <property type="evidence" value="ECO:0007669"/>
    <property type="project" value="UniProtKB-KW"/>
</dbReference>
<evidence type="ECO:0000313" key="5">
    <source>
        <dbReference type="Proteomes" id="UP001430701"/>
    </source>
</evidence>
<dbReference type="KEGG" id="xtw:AB672_01740"/>
<dbReference type="Proteomes" id="UP000020406">
    <property type="component" value="Unassembled WGS sequence"/>
</dbReference>
<evidence type="ECO:0000313" key="4">
    <source>
        <dbReference type="Proteomes" id="UP000020406"/>
    </source>
</evidence>
<evidence type="ECO:0000313" key="3">
    <source>
        <dbReference type="EMBL" id="MCD8473120.1"/>
    </source>
</evidence>
<dbReference type="SUPFAM" id="SSF50494">
    <property type="entry name" value="Trypsin-like serine proteases"/>
    <property type="match status" value="1"/>
</dbReference>
<reference evidence="2 4" key="1">
    <citation type="journal article" date="2014" name="Genome Announc.">
        <title>Draft Genome Sequence of Xylella fastidiosa Pear Leaf Scorch Strain in Taiwan.</title>
        <authorList>
            <person name="Su C.C."/>
            <person name="Deng W.L."/>
            <person name="Jan F.J."/>
            <person name="Chang C.J."/>
            <person name="Huang H."/>
            <person name="Chen J."/>
        </authorList>
    </citation>
    <scope>NUCLEOTIDE SEQUENCE [LARGE SCALE GENOMIC DNA]</scope>
    <source>
        <strain evidence="2 4">PLS229</strain>
    </source>
</reference>
<comment type="caution">
    <text evidence="2">The sequence shown here is derived from an EMBL/GenBank/DDBJ whole genome shotgun (WGS) entry which is preliminary data.</text>
</comment>
<dbReference type="GeneID" id="68899996"/>
<accession>Z9JJP4</accession>
<dbReference type="Gene3D" id="2.40.10.10">
    <property type="entry name" value="Trypsin-like serine proteases"/>
    <property type="match status" value="2"/>
</dbReference>
<reference evidence="3" key="2">
    <citation type="submission" date="2021-11" db="EMBL/GenBank/DDBJ databases">
        <title>Genome sequence of Xylella taiwanensis PLS432.</title>
        <authorList>
            <person name="Weng L.-W."/>
            <person name="Su C.-C."/>
            <person name="Tsai C.-W."/>
            <person name="Kuo C.-H."/>
        </authorList>
    </citation>
    <scope>NUCLEOTIDE SEQUENCE</scope>
    <source>
        <strain evidence="3">PLS432</strain>
    </source>
</reference>
<protein>
    <submittedName>
        <fullName evidence="3">Serine protease</fullName>
    </submittedName>
</protein>
<sequence length="336" mass="37255">MKTIKLAPLSLFLFIPIAFADSGIDEQNPEQRFIIDIPRSPLSTQESAEKYWTEERIRAAKPKRIVLSAEEASRMETEARFKSSMLNNEEKEKTLVIESSPGGDGSPIPKGVKGVVEEADVDQYPFSNAGILYFTEANGVDNACTAEFVGSNRVLMTAAHCLVDDNGKWYKNIVFHPRSRGKNRIEILKTACKGVPDGAVTQTGRDLRKDYGFITTYKKNPSWLGLRSGVPYTEWAAIGYPINYGNALYLQRVYGFKGTTFSGVSDGIVEMKDNPMENGSSGGAWIGKLNNSKKPRGNYVIGLNSFFFGDGSTFSPYFNKDVFDLLDKVKQACNIE</sequence>
<dbReference type="EMBL" id="JAJPPU010000002">
    <property type="protein sequence ID" value="MCD8473120.1"/>
    <property type="molecule type" value="Genomic_DNA"/>
</dbReference>
<dbReference type="EMBL" id="JDSQ01000006">
    <property type="protein sequence ID" value="EWS78625.1"/>
    <property type="molecule type" value="Genomic_DNA"/>
</dbReference>
<keyword evidence="3" id="KW-0378">Hydrolase</keyword>
<dbReference type="InterPro" id="IPR009003">
    <property type="entry name" value="Peptidase_S1_PA"/>
</dbReference>
<organism evidence="2 4">
    <name type="scientific">Xylella taiwanensis</name>
    <dbReference type="NCBI Taxonomy" id="1444770"/>
    <lineage>
        <taxon>Bacteria</taxon>
        <taxon>Pseudomonadati</taxon>
        <taxon>Pseudomonadota</taxon>
        <taxon>Gammaproteobacteria</taxon>
        <taxon>Lysobacterales</taxon>
        <taxon>Lysobacteraceae</taxon>
        <taxon>Xylella</taxon>
    </lineage>
</organism>
<feature type="signal peptide" evidence="1">
    <location>
        <begin position="1"/>
        <end position="20"/>
    </location>
</feature>
<dbReference type="Proteomes" id="UP001430701">
    <property type="component" value="Unassembled WGS sequence"/>
</dbReference>
<dbReference type="PATRIC" id="fig|1444770.3.peg.1101"/>
<keyword evidence="5" id="KW-1185">Reference proteome</keyword>
<keyword evidence="1" id="KW-0732">Signal</keyword>
<dbReference type="OrthoDB" id="8392384at2"/>
<dbReference type="RefSeq" id="WP_038270757.1">
    <property type="nucleotide sequence ID" value="NZ_CP053627.1"/>
</dbReference>
<dbReference type="InterPro" id="IPR043504">
    <property type="entry name" value="Peptidase_S1_PA_chymotrypsin"/>
</dbReference>
<evidence type="ECO:0000256" key="1">
    <source>
        <dbReference type="SAM" id="SignalP"/>
    </source>
</evidence>
<dbReference type="GO" id="GO:0008233">
    <property type="term" value="F:peptidase activity"/>
    <property type="evidence" value="ECO:0007669"/>
    <property type="project" value="UniProtKB-KW"/>
</dbReference>
<keyword evidence="3" id="KW-0645">Protease</keyword>